<gene>
    <name evidence="1" type="ORF">L2Y54_15765</name>
</gene>
<dbReference type="Proteomes" id="UP001054801">
    <property type="component" value="Chromosome"/>
</dbReference>
<sequence length="54" mass="6655">MSLRTATVKSDNKFPLLLRQGLRSRRLCAPQVQREERMQRWQHRLERLFARQVY</sequence>
<organism evidence="1 2">
    <name type="scientific">Thiothrix winogradskyi</name>
    <dbReference type="NCBI Taxonomy" id="96472"/>
    <lineage>
        <taxon>Bacteria</taxon>
        <taxon>Pseudomonadati</taxon>
        <taxon>Pseudomonadota</taxon>
        <taxon>Gammaproteobacteria</taxon>
        <taxon>Thiotrichales</taxon>
        <taxon>Thiotrichaceae</taxon>
        <taxon>Thiothrix</taxon>
    </lineage>
</organism>
<name>A0ABY3SXE1_9GAMM</name>
<dbReference type="RefSeq" id="WP_236497476.1">
    <property type="nucleotide sequence ID" value="NZ_CP091244.1"/>
</dbReference>
<keyword evidence="2" id="KW-1185">Reference proteome</keyword>
<evidence type="ECO:0000313" key="1">
    <source>
        <dbReference type="EMBL" id="UJS23390.1"/>
    </source>
</evidence>
<evidence type="ECO:0008006" key="3">
    <source>
        <dbReference type="Google" id="ProtNLM"/>
    </source>
</evidence>
<dbReference type="EMBL" id="CP091244">
    <property type="protein sequence ID" value="UJS23390.1"/>
    <property type="molecule type" value="Genomic_DNA"/>
</dbReference>
<proteinExistence type="predicted"/>
<reference evidence="1" key="1">
    <citation type="journal article" date="2022" name="Microorganisms">
        <title>Two New Species of Filamentous Sulfur Bacteria of the Genus Thiothrix, Thiothrix winogradskyi sp. nov. and 'Candidatus Thiothrix sulfatifontis' sp. nov.</title>
        <authorList>
            <person name="Ravin N.V."/>
            <person name="Rossetti S."/>
            <person name="Beletsky A.V."/>
            <person name="Kadnikov V.V."/>
            <person name="Rudenko T.S."/>
            <person name="Smolyakov D.D."/>
            <person name="Moskvitina M.I."/>
            <person name="Gureeva M.V."/>
            <person name="Mardanov A.V."/>
            <person name="Grabovich M.Y."/>
        </authorList>
    </citation>
    <scope>NUCLEOTIDE SEQUENCE</scope>
    <source>
        <strain evidence="1">CT3</strain>
    </source>
</reference>
<accession>A0ABY3SXE1</accession>
<evidence type="ECO:0000313" key="2">
    <source>
        <dbReference type="Proteomes" id="UP001054801"/>
    </source>
</evidence>
<protein>
    <recommendedName>
        <fullName evidence="3">Transposase</fullName>
    </recommendedName>
</protein>